<proteinExistence type="predicted"/>
<evidence type="ECO:0000313" key="2">
    <source>
        <dbReference type="EMBL" id="EPQ20409.1"/>
    </source>
</evidence>
<dbReference type="AlphaFoldDB" id="S7NRT9"/>
<dbReference type="Proteomes" id="UP000052978">
    <property type="component" value="Unassembled WGS sequence"/>
</dbReference>
<keyword evidence="3" id="KW-1185">Reference proteome</keyword>
<accession>S7NRT9</accession>
<dbReference type="EMBL" id="KE164837">
    <property type="protein sequence ID" value="EPQ20409.1"/>
    <property type="molecule type" value="Genomic_DNA"/>
</dbReference>
<evidence type="ECO:0000256" key="1">
    <source>
        <dbReference type="SAM" id="MobiDB-lite"/>
    </source>
</evidence>
<protein>
    <submittedName>
        <fullName evidence="2">Uncharacterized protein</fullName>
    </submittedName>
</protein>
<sequence>MAAARTLTSTASPHLTTLAGRTGPALSKRKYQETAVPGADVNQSYTCFCASSHPPNETARGK</sequence>
<organism evidence="2 3">
    <name type="scientific">Myotis brandtii</name>
    <name type="common">Brandt's bat</name>
    <dbReference type="NCBI Taxonomy" id="109478"/>
    <lineage>
        <taxon>Eukaryota</taxon>
        <taxon>Metazoa</taxon>
        <taxon>Chordata</taxon>
        <taxon>Craniata</taxon>
        <taxon>Vertebrata</taxon>
        <taxon>Euteleostomi</taxon>
        <taxon>Mammalia</taxon>
        <taxon>Eutheria</taxon>
        <taxon>Laurasiatheria</taxon>
        <taxon>Chiroptera</taxon>
        <taxon>Yangochiroptera</taxon>
        <taxon>Vespertilionidae</taxon>
        <taxon>Myotis</taxon>
    </lineage>
</organism>
<gene>
    <name evidence="2" type="ORF">D623_10021469</name>
</gene>
<feature type="region of interest" description="Disordered" evidence="1">
    <location>
        <begin position="1"/>
        <end position="35"/>
    </location>
</feature>
<evidence type="ECO:0000313" key="3">
    <source>
        <dbReference type="Proteomes" id="UP000052978"/>
    </source>
</evidence>
<feature type="compositionally biased region" description="Polar residues" evidence="1">
    <location>
        <begin position="1"/>
        <end position="15"/>
    </location>
</feature>
<name>S7NRT9_MYOBR</name>
<reference evidence="2 3" key="1">
    <citation type="journal article" date="2013" name="Nat. Commun.">
        <title>Genome analysis reveals insights into physiology and longevity of the Brandt's bat Myotis brandtii.</title>
        <authorList>
            <person name="Seim I."/>
            <person name="Fang X."/>
            <person name="Xiong Z."/>
            <person name="Lobanov A.V."/>
            <person name="Huang Z."/>
            <person name="Ma S."/>
            <person name="Feng Y."/>
            <person name="Turanov A.A."/>
            <person name="Zhu Y."/>
            <person name="Lenz T.L."/>
            <person name="Gerashchenko M.V."/>
            <person name="Fan D."/>
            <person name="Hee Yim S."/>
            <person name="Yao X."/>
            <person name="Jordan D."/>
            <person name="Xiong Y."/>
            <person name="Ma Y."/>
            <person name="Lyapunov A.N."/>
            <person name="Chen G."/>
            <person name="Kulakova O.I."/>
            <person name="Sun Y."/>
            <person name="Lee S.G."/>
            <person name="Bronson R.T."/>
            <person name="Moskalev A.A."/>
            <person name="Sunyaev S.R."/>
            <person name="Zhang G."/>
            <person name="Krogh A."/>
            <person name="Wang J."/>
            <person name="Gladyshev V.N."/>
        </authorList>
    </citation>
    <scope>NUCLEOTIDE SEQUENCE [LARGE SCALE GENOMIC DNA]</scope>
</reference>